<comment type="caution">
    <text evidence="7">The sequence shown here is derived from an EMBL/GenBank/DDBJ whole genome shotgun (WGS) entry which is preliminary data.</text>
</comment>
<feature type="domain" description="GS catalytic" evidence="6">
    <location>
        <begin position="118"/>
        <end position="451"/>
    </location>
</feature>
<dbReference type="InterPro" id="IPR014746">
    <property type="entry name" value="Gln_synth/guanido_kin_cat_dom"/>
</dbReference>
<dbReference type="PROSITE" id="PS00181">
    <property type="entry name" value="GLNA_ATP"/>
    <property type="match status" value="1"/>
</dbReference>
<dbReference type="InterPro" id="IPR036651">
    <property type="entry name" value="Gln_synt_N_sf"/>
</dbReference>
<accession>A0ABX2IX53</accession>
<sequence>MEDWMDHVPEATRNYLEGRRLDEVECIISDLPGIARGKAMPASKFARQTSFFLPNSIFFQTITGGWGEAAGTTGFTEPDMILRPDFSTARAAPWTADWTLQVIHDAFDQKGVPISMAPRNVLKHVVQLYEEQGWTPVVAPEMEFFLVARNLDPANPVHPMMGRSGRPAAARQAYSMSAVDEYGPVIDDIYDFAEAQGFEIDGITQEGGAGQVEINLRHGHPVKLADEVFYFKRLIREAALRHDCYATFMAKPIAGEPGSAMHMHHSITDTDGQNIFSGPQGGETDAFFHFIGGLQTHLPSVIALLAPYVNSYRRYVKDHAAPINLEWGRDNRTTGIRIPISEPESRRVENRLAGMDCNPYLGIAASLACGYMGLMDETRPGKSLRGEAYDGEEDIPRGLYAALDLFDANPRLHNILGSDFARVYSIVKRAEYDEFLQVISPWEREHLLLNV</sequence>
<dbReference type="Pfam" id="PF00120">
    <property type="entry name" value="Gln-synt_C"/>
    <property type="match status" value="1"/>
</dbReference>
<dbReference type="SUPFAM" id="SSF55931">
    <property type="entry name" value="Glutamine synthetase/guanido kinase"/>
    <property type="match status" value="1"/>
</dbReference>
<keyword evidence="3" id="KW-0460">Magnesium</keyword>
<dbReference type="PANTHER" id="PTHR43785">
    <property type="entry name" value="GAMMA-GLUTAMYLPUTRESCINE SYNTHETASE"/>
    <property type="match status" value="1"/>
</dbReference>
<dbReference type="Gene3D" id="3.10.20.70">
    <property type="entry name" value="Glutamine synthetase, N-terminal domain"/>
    <property type="match status" value="1"/>
</dbReference>
<dbReference type="InterPro" id="IPR008146">
    <property type="entry name" value="Gln_synth_cat_dom"/>
</dbReference>
<dbReference type="RefSeq" id="WP_174137050.1">
    <property type="nucleotide sequence ID" value="NZ_JABUFE010000003.1"/>
</dbReference>
<comment type="cofactor">
    <cofactor evidence="1">
        <name>Mg(2+)</name>
        <dbReference type="ChEBI" id="CHEBI:18420"/>
    </cofactor>
</comment>
<evidence type="ECO:0000313" key="7">
    <source>
        <dbReference type="EMBL" id="NSX54743.1"/>
    </source>
</evidence>
<evidence type="ECO:0000256" key="4">
    <source>
        <dbReference type="PROSITE-ProRule" id="PRU01331"/>
    </source>
</evidence>
<keyword evidence="8" id="KW-1185">Reference proteome</keyword>
<gene>
    <name evidence="7" type="ORF">HRQ87_07990</name>
</gene>
<evidence type="ECO:0000256" key="2">
    <source>
        <dbReference type="ARBA" id="ARBA00022598"/>
    </source>
</evidence>
<evidence type="ECO:0000259" key="6">
    <source>
        <dbReference type="PROSITE" id="PS51987"/>
    </source>
</evidence>
<protein>
    <submittedName>
        <fullName evidence="7">Glutamine synthetase</fullName>
    </submittedName>
</protein>
<evidence type="ECO:0000256" key="1">
    <source>
        <dbReference type="ARBA" id="ARBA00001946"/>
    </source>
</evidence>
<keyword evidence="2" id="KW-0436">Ligase</keyword>
<evidence type="ECO:0000313" key="8">
    <source>
        <dbReference type="Proteomes" id="UP000777935"/>
    </source>
</evidence>
<dbReference type="Proteomes" id="UP000777935">
    <property type="component" value="Unassembled WGS sequence"/>
</dbReference>
<dbReference type="Gene3D" id="3.30.590.10">
    <property type="entry name" value="Glutamine synthetase/guanido kinase, catalytic domain"/>
    <property type="match status" value="1"/>
</dbReference>
<dbReference type="SMART" id="SM01230">
    <property type="entry name" value="Gln-synt_C"/>
    <property type="match status" value="1"/>
</dbReference>
<dbReference type="PANTHER" id="PTHR43785:SF3">
    <property type="entry name" value="GS CATALYTIC DOMAIN-CONTAINING PROTEIN"/>
    <property type="match status" value="1"/>
</dbReference>
<organism evidence="7 8">
    <name type="scientific">Parasulfitobacter algicola</name>
    <dbReference type="NCBI Taxonomy" id="2614809"/>
    <lineage>
        <taxon>Bacteria</taxon>
        <taxon>Pseudomonadati</taxon>
        <taxon>Pseudomonadota</taxon>
        <taxon>Alphaproteobacteria</taxon>
        <taxon>Rhodobacterales</taxon>
        <taxon>Roseobacteraceae</taxon>
        <taxon>Parasulfitobacter</taxon>
    </lineage>
</organism>
<evidence type="ECO:0000256" key="5">
    <source>
        <dbReference type="RuleBase" id="RU000384"/>
    </source>
</evidence>
<dbReference type="InterPro" id="IPR027303">
    <property type="entry name" value="Gln_synth_gly_rich_site"/>
</dbReference>
<name>A0ABX2IX53_9RHOB</name>
<evidence type="ECO:0000256" key="3">
    <source>
        <dbReference type="ARBA" id="ARBA00022842"/>
    </source>
</evidence>
<proteinExistence type="inferred from homology"/>
<dbReference type="PROSITE" id="PS51987">
    <property type="entry name" value="GS_CATALYTIC"/>
    <property type="match status" value="1"/>
</dbReference>
<dbReference type="SUPFAM" id="SSF54368">
    <property type="entry name" value="Glutamine synthetase, N-terminal domain"/>
    <property type="match status" value="1"/>
</dbReference>
<comment type="similarity">
    <text evidence="4 5">Belongs to the glutamine synthetase family.</text>
</comment>
<dbReference type="EMBL" id="JABUFE010000003">
    <property type="protein sequence ID" value="NSX54743.1"/>
    <property type="molecule type" value="Genomic_DNA"/>
</dbReference>
<reference evidence="7 8" key="1">
    <citation type="submission" date="2020-06" db="EMBL/GenBank/DDBJ databases">
        <title>Sulfitobacter algicola sp. nov., isolated from green algae.</title>
        <authorList>
            <person name="Wang C."/>
        </authorList>
    </citation>
    <scope>NUCLEOTIDE SEQUENCE [LARGE SCALE GENOMIC DNA]</scope>
    <source>
        <strain evidence="7 8">1151</strain>
    </source>
</reference>